<organism evidence="2 3">
    <name type="scientific">Gryllus longicercus</name>
    <dbReference type="NCBI Taxonomy" id="2509291"/>
    <lineage>
        <taxon>Eukaryota</taxon>
        <taxon>Metazoa</taxon>
        <taxon>Ecdysozoa</taxon>
        <taxon>Arthropoda</taxon>
        <taxon>Hexapoda</taxon>
        <taxon>Insecta</taxon>
        <taxon>Pterygota</taxon>
        <taxon>Neoptera</taxon>
        <taxon>Polyneoptera</taxon>
        <taxon>Orthoptera</taxon>
        <taxon>Ensifera</taxon>
        <taxon>Gryllidea</taxon>
        <taxon>Grylloidea</taxon>
        <taxon>Gryllidae</taxon>
        <taxon>Gryllinae</taxon>
        <taxon>Gryllus</taxon>
    </lineage>
</organism>
<evidence type="ECO:0000313" key="3">
    <source>
        <dbReference type="Proteomes" id="UP001378592"/>
    </source>
</evidence>
<dbReference type="PANTHER" id="PTHR21381">
    <property type="entry name" value="ZGC:162297"/>
    <property type="match status" value="1"/>
</dbReference>
<dbReference type="NCBIfam" id="TIGR00259">
    <property type="entry name" value="thylakoid_BtpA"/>
    <property type="match status" value="1"/>
</dbReference>
<dbReference type="Proteomes" id="UP001378592">
    <property type="component" value="Unassembled WGS sequence"/>
</dbReference>
<evidence type="ECO:0008006" key="4">
    <source>
        <dbReference type="Google" id="ProtNLM"/>
    </source>
</evidence>
<evidence type="ECO:0000256" key="1">
    <source>
        <dbReference type="ARBA" id="ARBA00006007"/>
    </source>
</evidence>
<dbReference type="InterPro" id="IPR005137">
    <property type="entry name" value="BtpA"/>
</dbReference>
<comment type="similarity">
    <text evidence="1">Belongs to the BtpA family.</text>
</comment>
<comment type="caution">
    <text evidence="2">The sequence shown here is derived from an EMBL/GenBank/DDBJ whole genome shotgun (WGS) entry which is preliminary data.</text>
</comment>
<dbReference type="Pfam" id="PF03437">
    <property type="entry name" value="BtpA"/>
    <property type="match status" value="1"/>
</dbReference>
<dbReference type="InterPro" id="IPR011060">
    <property type="entry name" value="RibuloseP-bd_barrel"/>
</dbReference>
<dbReference type="EMBL" id="JAZDUA010000461">
    <property type="protein sequence ID" value="KAK7792243.1"/>
    <property type="molecule type" value="Genomic_DNA"/>
</dbReference>
<dbReference type="PIRSF" id="PIRSF005956">
    <property type="entry name" value="BtpA"/>
    <property type="match status" value="1"/>
</dbReference>
<gene>
    <name evidence="2" type="ORF">R5R35_012856</name>
</gene>
<reference evidence="2 3" key="1">
    <citation type="submission" date="2024-03" db="EMBL/GenBank/DDBJ databases">
        <title>The genome assembly and annotation of the cricket Gryllus longicercus Weissman &amp; Gray.</title>
        <authorList>
            <person name="Szrajer S."/>
            <person name="Gray D."/>
            <person name="Ylla G."/>
        </authorList>
    </citation>
    <scope>NUCLEOTIDE SEQUENCE [LARGE SCALE GENOMIC DNA]</scope>
    <source>
        <strain evidence="2">DAG 2021-001</strain>
        <tissue evidence="2">Whole body minus gut</tissue>
    </source>
</reference>
<dbReference type="AlphaFoldDB" id="A0AAN9VJ02"/>
<proteinExistence type="inferred from homology"/>
<name>A0AAN9VJ02_9ORTH</name>
<accession>A0AAN9VJ02</accession>
<evidence type="ECO:0000313" key="2">
    <source>
        <dbReference type="EMBL" id="KAK7792243.1"/>
    </source>
</evidence>
<keyword evidence="3" id="KW-1185">Reference proteome</keyword>
<protein>
    <recommendedName>
        <fullName evidence="4">BtpA family membrane complex biogenesis protein</fullName>
    </recommendedName>
</protein>
<sequence>MIRFRKIFKHTVSNVVGMIHIGALPGTPRYEGSVAKLVDSACKEAEIYQECGIDGVLLENMHDLPYIQSKDMGPEVVSVMTAISTNVRALLSPNIPCGIQVLAGANPEAIAIALAAKLQFIRAEGFVFSHVADEGWIDACAGTLLRYRHSIGADNILIFTDVKKKHSAHAITADLSIEETVKAAEFFLSDGVILTGTSTGNPASITELHKAKLHAKGPVIIGSGITSENLHDYIAADALIVGSYFKRNGNWEEELDFNKVKLFMETVKKERGK</sequence>
<dbReference type="PANTHER" id="PTHR21381:SF3">
    <property type="entry name" value="SGC REGION PROTEIN SGCQ-RELATED"/>
    <property type="match status" value="1"/>
</dbReference>
<dbReference type="SUPFAM" id="SSF51366">
    <property type="entry name" value="Ribulose-phoshate binding barrel"/>
    <property type="match status" value="1"/>
</dbReference>